<evidence type="ECO:0000256" key="4">
    <source>
        <dbReference type="ARBA" id="ARBA00022490"/>
    </source>
</evidence>
<evidence type="ECO:0000313" key="14">
    <source>
        <dbReference type="EMBL" id="VEN55962.1"/>
    </source>
</evidence>
<reference evidence="14 15" key="1">
    <citation type="submission" date="2019-01" db="EMBL/GenBank/DDBJ databases">
        <authorList>
            <person name="Sayadi A."/>
        </authorList>
    </citation>
    <scope>NUCLEOTIDE SEQUENCE [LARGE SCALE GENOMIC DNA]</scope>
</reference>
<dbReference type="Gene3D" id="6.10.250.780">
    <property type="match status" value="1"/>
</dbReference>
<dbReference type="Gene3D" id="3.30.70.1230">
    <property type="entry name" value="Nucleotide cyclase"/>
    <property type="match status" value="1"/>
</dbReference>
<dbReference type="EC" id="4.6.1.2" evidence="3"/>
<evidence type="ECO:0000256" key="2">
    <source>
        <dbReference type="ARBA" id="ARBA00004496"/>
    </source>
</evidence>
<dbReference type="EMBL" id="CAACVG010010497">
    <property type="protein sequence ID" value="VEN55962.1"/>
    <property type="molecule type" value="Genomic_DNA"/>
</dbReference>
<dbReference type="PANTHER" id="PTHR45655:SF2">
    <property type="entry name" value="GUANYLATE CYCLASE SOLUBLE SUBUNIT BETA-1"/>
    <property type="match status" value="1"/>
</dbReference>
<name>A0A653D6Y5_CALMS</name>
<comment type="cofactor">
    <cofactor evidence="1">
        <name>heme</name>
        <dbReference type="ChEBI" id="CHEBI:30413"/>
    </cofactor>
</comment>
<comment type="subcellular location">
    <subcellularLocation>
        <location evidence="2">Cytoplasm</location>
    </subcellularLocation>
</comment>
<evidence type="ECO:0000256" key="3">
    <source>
        <dbReference type="ARBA" id="ARBA00012202"/>
    </source>
</evidence>
<organism evidence="14 15">
    <name type="scientific">Callosobruchus maculatus</name>
    <name type="common">Southern cowpea weevil</name>
    <name type="synonym">Pulse bruchid</name>
    <dbReference type="NCBI Taxonomy" id="64391"/>
    <lineage>
        <taxon>Eukaryota</taxon>
        <taxon>Metazoa</taxon>
        <taxon>Ecdysozoa</taxon>
        <taxon>Arthropoda</taxon>
        <taxon>Hexapoda</taxon>
        <taxon>Insecta</taxon>
        <taxon>Pterygota</taxon>
        <taxon>Neoptera</taxon>
        <taxon>Endopterygota</taxon>
        <taxon>Coleoptera</taxon>
        <taxon>Polyphaga</taxon>
        <taxon>Cucujiformia</taxon>
        <taxon>Chrysomeloidea</taxon>
        <taxon>Chrysomelidae</taxon>
        <taxon>Bruchinae</taxon>
        <taxon>Bruchini</taxon>
        <taxon>Callosobruchus</taxon>
    </lineage>
</organism>
<dbReference type="OrthoDB" id="6127067at2759"/>
<evidence type="ECO:0000256" key="11">
    <source>
        <dbReference type="ARBA" id="ARBA00023293"/>
    </source>
</evidence>
<evidence type="ECO:0000256" key="1">
    <source>
        <dbReference type="ARBA" id="ARBA00001971"/>
    </source>
</evidence>
<dbReference type="GO" id="GO:0004383">
    <property type="term" value="F:guanylate cyclase activity"/>
    <property type="evidence" value="ECO:0007669"/>
    <property type="project" value="UniProtKB-EC"/>
</dbReference>
<dbReference type="InterPro" id="IPR024096">
    <property type="entry name" value="NO_sig/Golgi_transp_ligand-bd"/>
</dbReference>
<dbReference type="PANTHER" id="PTHR45655">
    <property type="entry name" value="GUANYLATE CYCLASE SOLUBLE SUBUNIT BETA-2"/>
    <property type="match status" value="1"/>
</dbReference>
<dbReference type="GO" id="GO:0046872">
    <property type="term" value="F:metal ion binding"/>
    <property type="evidence" value="ECO:0007669"/>
    <property type="project" value="UniProtKB-KW"/>
</dbReference>
<dbReference type="GO" id="GO:0008074">
    <property type="term" value="C:guanylate cyclase complex, soluble"/>
    <property type="evidence" value="ECO:0007669"/>
    <property type="project" value="TreeGrafter"/>
</dbReference>
<evidence type="ECO:0000313" key="15">
    <source>
        <dbReference type="Proteomes" id="UP000410492"/>
    </source>
</evidence>
<keyword evidence="8" id="KW-0408">Iron</keyword>
<keyword evidence="10" id="KW-0456">Lyase</keyword>
<keyword evidence="4" id="KW-0963">Cytoplasm</keyword>
<keyword evidence="15" id="KW-1185">Reference proteome</keyword>
<keyword evidence="6" id="KW-0479">Metal-binding</keyword>
<sequence length="328" mass="37852">MLHYYSDRPGLEHIVIGITVASKLHGTEVEVEIYKTKEECDHVQFLITEKSGPRQPMLPEIDEIETLSLEPKISPATFCRVFPFHIMFDRDLKIIQTGNTVARVIPIVNSLKCKVTDILDTVRPHLDLTFENILSHINTVYVLKTRTGVMQADAPPEYRFLRLKGQMLYIPETDVVVFLCYPSVINLDDLTRRGLYISDIPLHDATRDLVLMSEQFEADYKLTRNLELLTDKLQQTYRELDQEKKKTDRLLYSVLPITVANELRHKRPVPARRYDAATLLFSGIVGFSEYCSKNADSKGVMKIVRMLNELYTKFDDLTDPKVNPNIYK</sequence>
<accession>A0A653D6Y5</accession>
<dbReference type="Gene3D" id="3.30.450.260">
    <property type="entry name" value="Haem NO binding associated domain"/>
    <property type="match status" value="1"/>
</dbReference>
<dbReference type="GO" id="GO:0020037">
    <property type="term" value="F:heme binding"/>
    <property type="evidence" value="ECO:0007669"/>
    <property type="project" value="InterPro"/>
</dbReference>
<dbReference type="SUPFAM" id="SSF55073">
    <property type="entry name" value="Nucleotide cyclase"/>
    <property type="match status" value="1"/>
</dbReference>
<evidence type="ECO:0000256" key="10">
    <source>
        <dbReference type="ARBA" id="ARBA00023239"/>
    </source>
</evidence>
<dbReference type="PROSITE" id="PS50125">
    <property type="entry name" value="GUANYLATE_CYCLASE_2"/>
    <property type="match status" value="1"/>
</dbReference>
<feature type="domain" description="Guanylate cyclase" evidence="13">
    <location>
        <begin position="278"/>
        <end position="328"/>
    </location>
</feature>
<dbReference type="AlphaFoldDB" id="A0A653D6Y5"/>
<evidence type="ECO:0000256" key="5">
    <source>
        <dbReference type="ARBA" id="ARBA00022617"/>
    </source>
</evidence>
<feature type="coiled-coil region" evidence="12">
    <location>
        <begin position="223"/>
        <end position="250"/>
    </location>
</feature>
<dbReference type="GO" id="GO:0070482">
    <property type="term" value="P:response to oxygen levels"/>
    <property type="evidence" value="ECO:0007669"/>
    <property type="project" value="TreeGrafter"/>
</dbReference>
<dbReference type="Pfam" id="PF00211">
    <property type="entry name" value="Guanylate_cyc"/>
    <property type="match status" value="1"/>
</dbReference>
<keyword evidence="12" id="KW-0175">Coiled coil</keyword>
<evidence type="ECO:0000256" key="8">
    <source>
        <dbReference type="ARBA" id="ARBA00023004"/>
    </source>
</evidence>
<dbReference type="GO" id="GO:0005525">
    <property type="term" value="F:GTP binding"/>
    <property type="evidence" value="ECO:0007669"/>
    <property type="project" value="UniProtKB-KW"/>
</dbReference>
<keyword evidence="11" id="KW-0141">cGMP biosynthesis</keyword>
<dbReference type="Pfam" id="PF07701">
    <property type="entry name" value="HNOBA"/>
    <property type="match status" value="1"/>
</dbReference>
<dbReference type="Gene3D" id="3.90.1520.10">
    <property type="entry name" value="H-NOX domain"/>
    <property type="match status" value="1"/>
</dbReference>
<dbReference type="InterPro" id="IPR029787">
    <property type="entry name" value="Nucleotide_cyclase"/>
</dbReference>
<dbReference type="InterPro" id="IPR001054">
    <property type="entry name" value="A/G_cyclase"/>
</dbReference>
<evidence type="ECO:0000256" key="9">
    <source>
        <dbReference type="ARBA" id="ARBA00023134"/>
    </source>
</evidence>
<proteinExistence type="predicted"/>
<dbReference type="InterPro" id="IPR042463">
    <property type="entry name" value="HNOB_dom_associated_sf"/>
</dbReference>
<keyword evidence="7" id="KW-0547">Nucleotide-binding</keyword>
<dbReference type="Proteomes" id="UP000410492">
    <property type="component" value="Unassembled WGS sequence"/>
</dbReference>
<keyword evidence="5" id="KW-0349">Heme</keyword>
<evidence type="ECO:0000256" key="6">
    <source>
        <dbReference type="ARBA" id="ARBA00022723"/>
    </source>
</evidence>
<protein>
    <recommendedName>
        <fullName evidence="3">guanylate cyclase</fullName>
        <ecNumber evidence="3">4.6.1.2</ecNumber>
    </recommendedName>
</protein>
<keyword evidence="9" id="KW-0342">GTP-binding</keyword>
<dbReference type="FunFam" id="3.30.450.260:FF:000002">
    <property type="entry name" value="guanylate cyclase soluble subunit alpha-2"/>
    <property type="match status" value="1"/>
</dbReference>
<dbReference type="SUPFAM" id="SSF111126">
    <property type="entry name" value="Ligand-binding domain in the NO signalling and Golgi transport"/>
    <property type="match status" value="1"/>
</dbReference>
<dbReference type="InterPro" id="IPR011645">
    <property type="entry name" value="HNOB_dom_associated"/>
</dbReference>
<evidence type="ECO:0000256" key="12">
    <source>
        <dbReference type="SAM" id="Coils"/>
    </source>
</evidence>
<dbReference type="InterPro" id="IPR038158">
    <property type="entry name" value="H-NOX_domain_sf"/>
</dbReference>
<evidence type="ECO:0000259" key="13">
    <source>
        <dbReference type="PROSITE" id="PS50125"/>
    </source>
</evidence>
<gene>
    <name evidence="14" type="ORF">CALMAC_LOCUS14993</name>
</gene>
<dbReference type="GO" id="GO:0019934">
    <property type="term" value="P:cGMP-mediated signaling"/>
    <property type="evidence" value="ECO:0007669"/>
    <property type="project" value="TreeGrafter"/>
</dbReference>
<evidence type="ECO:0000256" key="7">
    <source>
        <dbReference type="ARBA" id="ARBA00022741"/>
    </source>
</evidence>